<dbReference type="Pfam" id="PF00071">
    <property type="entry name" value="Ras"/>
    <property type="match status" value="1"/>
</dbReference>
<dbReference type="GO" id="GO:0003925">
    <property type="term" value="F:G protein activity"/>
    <property type="evidence" value="ECO:0007669"/>
    <property type="project" value="UniProtKB-EC"/>
</dbReference>
<keyword evidence="3" id="KW-0378">Hydrolase</keyword>
<sequence length="317" mass="35073">MFDTAALICSIFFLPHLILIYPEDIRSQYFSLAVSNGTASQYFNHAVSNGTASQYFNLAVSNGTASQYFNLAVSNGSASQYFNLAVSKGTASQYFNHAVSNGTASQYFNLAVSNGTASQYFNHTVSNGSASQYFNLAVSNGTASQYFNHAVSNGTATQHFNLAVCNGAVSSSEGHWKDYYALWADCFAFVYSITDRQSFDSILSLKRHVEEIRQSSNINGILVGNKSDLLHDRQVPADEGSELADEIGCKFFEVSAADWTQVTYIEQMFLDLVREHRRQKSIREGRQRKTSSSTRFRQAIQKVISGKGTVKRFPATQ</sequence>
<dbReference type="GO" id="GO:0005525">
    <property type="term" value="F:GTP binding"/>
    <property type="evidence" value="ECO:0007669"/>
    <property type="project" value="InterPro"/>
</dbReference>
<protein>
    <recommendedName>
        <fullName evidence="2">small monomeric GTPase</fullName>
        <ecNumber evidence="2">3.6.5.2</ecNumber>
    </recommendedName>
</protein>
<evidence type="ECO:0000256" key="2">
    <source>
        <dbReference type="ARBA" id="ARBA00011984"/>
    </source>
</evidence>
<dbReference type="PROSITE" id="PS51419">
    <property type="entry name" value="RAB"/>
    <property type="match status" value="1"/>
</dbReference>
<reference evidence="6" key="3">
    <citation type="submission" date="2023-05" db="EMBL/GenBank/DDBJ databases">
        <authorList>
            <person name="Smith C.H."/>
        </authorList>
    </citation>
    <scope>NUCLEOTIDE SEQUENCE</scope>
    <source>
        <strain evidence="6">CHS0354</strain>
        <tissue evidence="6">Mantle</tissue>
    </source>
</reference>
<dbReference type="InterPro" id="IPR051065">
    <property type="entry name" value="Ras-related_GTPase"/>
</dbReference>
<dbReference type="SMART" id="SM00174">
    <property type="entry name" value="RHO"/>
    <property type="match status" value="1"/>
</dbReference>
<dbReference type="PROSITE" id="PS51421">
    <property type="entry name" value="RAS"/>
    <property type="match status" value="1"/>
</dbReference>
<evidence type="ECO:0000256" key="5">
    <source>
        <dbReference type="SAM" id="SignalP"/>
    </source>
</evidence>
<gene>
    <name evidence="6" type="ORF">CHS0354_021557</name>
</gene>
<evidence type="ECO:0000256" key="4">
    <source>
        <dbReference type="ARBA" id="ARBA00048098"/>
    </source>
</evidence>
<dbReference type="AlphaFoldDB" id="A0AAE0SP29"/>
<name>A0AAE0SP29_9BIVA</name>
<dbReference type="Gene3D" id="3.40.50.300">
    <property type="entry name" value="P-loop containing nucleotide triphosphate hydrolases"/>
    <property type="match status" value="1"/>
</dbReference>
<keyword evidence="5" id="KW-0732">Signal</keyword>
<reference evidence="6" key="1">
    <citation type="journal article" date="2021" name="Genome Biol. Evol.">
        <title>A High-Quality Reference Genome for a Parasitic Bivalve with Doubly Uniparental Inheritance (Bivalvia: Unionida).</title>
        <authorList>
            <person name="Smith C.H."/>
        </authorList>
    </citation>
    <scope>NUCLEOTIDE SEQUENCE</scope>
    <source>
        <strain evidence="6">CHS0354</strain>
    </source>
</reference>
<dbReference type="EMBL" id="JAEAOA010001321">
    <property type="protein sequence ID" value="KAK3595241.1"/>
    <property type="molecule type" value="Genomic_DNA"/>
</dbReference>
<reference evidence="6" key="2">
    <citation type="journal article" date="2021" name="Genome Biol. Evol.">
        <title>Developing a high-quality reference genome for a parasitic bivalve with doubly uniparental inheritance (Bivalvia: Unionida).</title>
        <authorList>
            <person name="Smith C.H."/>
        </authorList>
    </citation>
    <scope>NUCLEOTIDE SEQUENCE</scope>
    <source>
        <strain evidence="6">CHS0354</strain>
        <tissue evidence="6">Mantle</tissue>
    </source>
</reference>
<evidence type="ECO:0000313" key="6">
    <source>
        <dbReference type="EMBL" id="KAK3595241.1"/>
    </source>
</evidence>
<dbReference type="PANTHER" id="PTHR45704">
    <property type="entry name" value="RAS-LIKE FAMILY MEMBER 11"/>
    <property type="match status" value="1"/>
</dbReference>
<dbReference type="Proteomes" id="UP001195483">
    <property type="component" value="Unassembled WGS sequence"/>
</dbReference>
<keyword evidence="7" id="KW-1185">Reference proteome</keyword>
<dbReference type="InterPro" id="IPR027417">
    <property type="entry name" value="P-loop_NTPase"/>
</dbReference>
<comment type="caution">
    <text evidence="6">The sequence shown here is derived from an EMBL/GenBank/DDBJ whole genome shotgun (WGS) entry which is preliminary data.</text>
</comment>
<proteinExistence type="inferred from homology"/>
<dbReference type="SMART" id="SM00173">
    <property type="entry name" value="RAS"/>
    <property type="match status" value="1"/>
</dbReference>
<dbReference type="SMART" id="SM00175">
    <property type="entry name" value="RAB"/>
    <property type="match status" value="1"/>
</dbReference>
<feature type="chain" id="PRO_5041986470" description="small monomeric GTPase" evidence="5">
    <location>
        <begin position="28"/>
        <end position="317"/>
    </location>
</feature>
<evidence type="ECO:0000313" key="7">
    <source>
        <dbReference type="Proteomes" id="UP001195483"/>
    </source>
</evidence>
<feature type="signal peptide" evidence="5">
    <location>
        <begin position="1"/>
        <end position="27"/>
    </location>
</feature>
<evidence type="ECO:0000256" key="1">
    <source>
        <dbReference type="ARBA" id="ARBA00008344"/>
    </source>
</evidence>
<organism evidence="6 7">
    <name type="scientific">Potamilus streckersoni</name>
    <dbReference type="NCBI Taxonomy" id="2493646"/>
    <lineage>
        <taxon>Eukaryota</taxon>
        <taxon>Metazoa</taxon>
        <taxon>Spiralia</taxon>
        <taxon>Lophotrochozoa</taxon>
        <taxon>Mollusca</taxon>
        <taxon>Bivalvia</taxon>
        <taxon>Autobranchia</taxon>
        <taxon>Heteroconchia</taxon>
        <taxon>Palaeoheterodonta</taxon>
        <taxon>Unionida</taxon>
        <taxon>Unionoidea</taxon>
        <taxon>Unionidae</taxon>
        <taxon>Ambleminae</taxon>
        <taxon>Lampsilini</taxon>
        <taxon>Potamilus</taxon>
    </lineage>
</organism>
<dbReference type="EC" id="3.6.5.2" evidence="2"/>
<comment type="catalytic activity">
    <reaction evidence="4">
        <text>GTP + H2O = GDP + phosphate + H(+)</text>
        <dbReference type="Rhea" id="RHEA:19669"/>
        <dbReference type="ChEBI" id="CHEBI:15377"/>
        <dbReference type="ChEBI" id="CHEBI:15378"/>
        <dbReference type="ChEBI" id="CHEBI:37565"/>
        <dbReference type="ChEBI" id="CHEBI:43474"/>
        <dbReference type="ChEBI" id="CHEBI:58189"/>
        <dbReference type="EC" id="3.6.5.2"/>
    </reaction>
</comment>
<accession>A0AAE0SP29</accession>
<evidence type="ECO:0000256" key="3">
    <source>
        <dbReference type="ARBA" id="ARBA00022801"/>
    </source>
</evidence>
<dbReference type="SUPFAM" id="SSF52540">
    <property type="entry name" value="P-loop containing nucleoside triphosphate hydrolases"/>
    <property type="match status" value="1"/>
</dbReference>
<comment type="similarity">
    <text evidence="1">Belongs to the small GTPase superfamily. Ras family.</text>
</comment>
<dbReference type="InterPro" id="IPR001806">
    <property type="entry name" value="Small_GTPase"/>
</dbReference>